<dbReference type="OrthoDB" id="10454604at2759"/>
<keyword evidence="3" id="KW-1185">Reference proteome</keyword>
<reference evidence="2" key="1">
    <citation type="submission" date="2020-08" db="EMBL/GenBank/DDBJ databases">
        <title>Multicomponent nature underlies the extraordinary mechanical properties of spider dragline silk.</title>
        <authorList>
            <person name="Kono N."/>
            <person name="Nakamura H."/>
            <person name="Mori M."/>
            <person name="Yoshida Y."/>
            <person name="Ohtoshi R."/>
            <person name="Malay A.D."/>
            <person name="Moran D.A.P."/>
            <person name="Tomita M."/>
            <person name="Numata K."/>
            <person name="Arakawa K."/>
        </authorList>
    </citation>
    <scope>NUCLEOTIDE SEQUENCE</scope>
</reference>
<dbReference type="AlphaFoldDB" id="A0A8X6X297"/>
<evidence type="ECO:0000256" key="1">
    <source>
        <dbReference type="SAM" id="MobiDB-lite"/>
    </source>
</evidence>
<accession>A0A8X6X297</accession>
<name>A0A8X6X297_9ARAC</name>
<dbReference type="EMBL" id="BMAV01004085">
    <property type="protein sequence ID" value="GFY44141.1"/>
    <property type="molecule type" value="Genomic_DNA"/>
</dbReference>
<organism evidence="2 3">
    <name type="scientific">Trichonephila inaurata madagascariensis</name>
    <dbReference type="NCBI Taxonomy" id="2747483"/>
    <lineage>
        <taxon>Eukaryota</taxon>
        <taxon>Metazoa</taxon>
        <taxon>Ecdysozoa</taxon>
        <taxon>Arthropoda</taxon>
        <taxon>Chelicerata</taxon>
        <taxon>Arachnida</taxon>
        <taxon>Araneae</taxon>
        <taxon>Araneomorphae</taxon>
        <taxon>Entelegynae</taxon>
        <taxon>Araneoidea</taxon>
        <taxon>Nephilidae</taxon>
        <taxon>Trichonephila</taxon>
        <taxon>Trichonephila inaurata</taxon>
    </lineage>
</organism>
<evidence type="ECO:0000313" key="2">
    <source>
        <dbReference type="EMBL" id="GFY44141.1"/>
    </source>
</evidence>
<feature type="compositionally biased region" description="Polar residues" evidence="1">
    <location>
        <begin position="9"/>
        <end position="18"/>
    </location>
</feature>
<proteinExistence type="predicted"/>
<gene>
    <name evidence="2" type="ORF">TNIN_66661</name>
</gene>
<feature type="region of interest" description="Disordered" evidence="1">
    <location>
        <begin position="1"/>
        <end position="86"/>
    </location>
</feature>
<dbReference type="Proteomes" id="UP000886998">
    <property type="component" value="Unassembled WGS sequence"/>
</dbReference>
<evidence type="ECO:0000313" key="3">
    <source>
        <dbReference type="Proteomes" id="UP000886998"/>
    </source>
</evidence>
<protein>
    <submittedName>
        <fullName evidence="2">Uncharacterized protein</fullName>
    </submittedName>
</protein>
<comment type="caution">
    <text evidence="2">The sequence shown here is derived from an EMBL/GenBank/DDBJ whole genome shotgun (WGS) entry which is preliminary data.</text>
</comment>
<sequence length="86" mass="9644">MGGKRKPASNMNADTMRQQGAVRPVRRSEGWPQPHIIAGGPLQRKTPPGEGQFAISHAAERTDCPQLSQVQKDKTGQYQGRRYCRW</sequence>